<protein>
    <recommendedName>
        <fullName evidence="4">VCBS repeat-containing protein</fullName>
    </recommendedName>
</protein>
<feature type="signal peptide" evidence="1">
    <location>
        <begin position="1"/>
        <end position="18"/>
    </location>
</feature>
<dbReference type="OrthoDB" id="86940at2"/>
<comment type="caution">
    <text evidence="2">The sequence shown here is derived from an EMBL/GenBank/DDBJ whole genome shotgun (WGS) entry which is preliminary data.</text>
</comment>
<feature type="chain" id="PRO_5020272598" description="VCBS repeat-containing protein" evidence="1">
    <location>
        <begin position="19"/>
        <end position="243"/>
    </location>
</feature>
<dbReference type="EMBL" id="SJCY01000007">
    <property type="protein sequence ID" value="TDG35831.1"/>
    <property type="molecule type" value="Genomic_DNA"/>
</dbReference>
<reference evidence="2 3" key="1">
    <citation type="submission" date="2019-02" db="EMBL/GenBank/DDBJ databases">
        <title>Pedobacter sp. nov., a novel speices isolated from soil of pinguins habitat in Antarcitica.</title>
        <authorList>
            <person name="He R.-H."/>
        </authorList>
    </citation>
    <scope>NUCLEOTIDE SEQUENCE [LARGE SCALE GENOMIC DNA]</scope>
    <source>
        <strain evidence="2 3">E01020</strain>
    </source>
</reference>
<dbReference type="Proteomes" id="UP000295668">
    <property type="component" value="Unassembled WGS sequence"/>
</dbReference>
<gene>
    <name evidence="2" type="ORF">EZJ43_10770</name>
</gene>
<name>A0A4R5MJQ2_9SPHI</name>
<keyword evidence="1" id="KW-0732">Signal</keyword>
<dbReference type="RefSeq" id="WP_133262722.1">
    <property type="nucleotide sequence ID" value="NZ_SJCY01000007.1"/>
</dbReference>
<evidence type="ECO:0000313" key="2">
    <source>
        <dbReference type="EMBL" id="TDG35831.1"/>
    </source>
</evidence>
<organism evidence="2 3">
    <name type="scientific">Pedobacter changchengzhani</name>
    <dbReference type="NCBI Taxonomy" id="2529274"/>
    <lineage>
        <taxon>Bacteria</taxon>
        <taxon>Pseudomonadati</taxon>
        <taxon>Bacteroidota</taxon>
        <taxon>Sphingobacteriia</taxon>
        <taxon>Sphingobacteriales</taxon>
        <taxon>Sphingobacteriaceae</taxon>
        <taxon>Pedobacter</taxon>
    </lineage>
</organism>
<dbReference type="AlphaFoldDB" id="A0A4R5MJQ2"/>
<evidence type="ECO:0000256" key="1">
    <source>
        <dbReference type="SAM" id="SignalP"/>
    </source>
</evidence>
<evidence type="ECO:0008006" key="4">
    <source>
        <dbReference type="Google" id="ProtNLM"/>
    </source>
</evidence>
<accession>A0A4R5MJQ2</accession>
<keyword evidence="3" id="KW-1185">Reference proteome</keyword>
<evidence type="ECO:0000313" key="3">
    <source>
        <dbReference type="Proteomes" id="UP000295668"/>
    </source>
</evidence>
<sequence>MRLLLLLLSILFVQNTFAQNTFAQKSFIFPKVKQEGSSTQQFTPKNWTVIETAQGDLNNDGVDDLALIFESDKVIDETRAYGDNQSDIIKETQKPRILVIYFKDKFTGIYHLSVQNNDFILRSEEGGRLGDPLQQIVIKDQQLFLRFRGGAEWRWEMGYTFKFENDDWFLTSAINLYFNQNTGDMTERIYDFNTRQLFTTVGNLHRRDIGNRKSTEILFFTQLRTFKTFKKPWAWEILPNVYL</sequence>
<proteinExistence type="predicted"/>